<gene>
    <name evidence="2" type="ORF">LEA_17400</name>
</gene>
<dbReference type="SUPFAM" id="SSF48452">
    <property type="entry name" value="TPR-like"/>
    <property type="match status" value="1"/>
</dbReference>
<proteinExistence type="predicted"/>
<evidence type="ECO:0000313" key="2">
    <source>
        <dbReference type="EMBL" id="EKC51430.1"/>
    </source>
</evidence>
<evidence type="ECO:0000259" key="1">
    <source>
        <dbReference type="Pfam" id="PF14322"/>
    </source>
</evidence>
<reference evidence="2" key="1">
    <citation type="journal article" date="2013" name="Environ. Microbiol.">
        <title>Microbiota from the distal guts of lean and obese adolescents exhibit partial functional redundancy besides clear differences in community structure.</title>
        <authorList>
            <person name="Ferrer M."/>
            <person name="Ruiz A."/>
            <person name="Lanza F."/>
            <person name="Haange S.B."/>
            <person name="Oberbach A."/>
            <person name="Till H."/>
            <person name="Bargiela R."/>
            <person name="Campoy C."/>
            <person name="Segura M.T."/>
            <person name="Richter M."/>
            <person name="von Bergen M."/>
            <person name="Seifert J."/>
            <person name="Suarez A."/>
        </authorList>
    </citation>
    <scope>NUCLEOTIDE SEQUENCE</scope>
</reference>
<dbReference type="PROSITE" id="PS51257">
    <property type="entry name" value="PROKAR_LIPOPROTEIN"/>
    <property type="match status" value="1"/>
</dbReference>
<dbReference type="EMBL" id="AJWY01011916">
    <property type="protein sequence ID" value="EKC51430.1"/>
    <property type="molecule type" value="Genomic_DNA"/>
</dbReference>
<feature type="domain" description="SusD-like N-terminal" evidence="1">
    <location>
        <begin position="94"/>
        <end position="201"/>
    </location>
</feature>
<name>K1SCJ1_9ZZZZ</name>
<dbReference type="InterPro" id="IPR011990">
    <property type="entry name" value="TPR-like_helical_dom_sf"/>
</dbReference>
<dbReference type="Pfam" id="PF14322">
    <property type="entry name" value="SusD-like_3"/>
    <property type="match status" value="1"/>
</dbReference>
<dbReference type="AlphaFoldDB" id="K1SCJ1"/>
<dbReference type="Gene3D" id="1.25.40.390">
    <property type="match status" value="1"/>
</dbReference>
<accession>K1SCJ1</accession>
<sequence length="304" mass="34668">MKTIYHLLLAVVASAGLVSCSTDLLDEKPKSSYSPENAYVTLAQFNQAIADLHRTVRDEIYWETDGTVIWALFTGTDQAVDPTDLNAGPFADYSLITSSYYWFYHYWVRYYRLVARANTVIDRATAKWSQLTPDEQLSVIGQAKFFRAYAYRCLANLYGGVPKIDHEVTTPRKDFQRATREEIYDFCREDLEYASNNLTREADGRGGITAGVADHLLSEIYICLGRWQDAVNAATRVIDDPQYELMTERFGTRMDRPGDVFWDLFRTGNVNREDGNKETIWALQYEFGVPGGQNGNIPTWNAGY</sequence>
<feature type="non-terminal residue" evidence="2">
    <location>
        <position position="304"/>
    </location>
</feature>
<dbReference type="InterPro" id="IPR033985">
    <property type="entry name" value="SusD-like_N"/>
</dbReference>
<comment type="caution">
    <text evidence="2">The sequence shown here is derived from an EMBL/GenBank/DDBJ whole genome shotgun (WGS) entry which is preliminary data.</text>
</comment>
<protein>
    <recommendedName>
        <fullName evidence="1">SusD-like N-terminal domain-containing protein</fullName>
    </recommendedName>
</protein>
<organism evidence="2">
    <name type="scientific">human gut metagenome</name>
    <dbReference type="NCBI Taxonomy" id="408170"/>
    <lineage>
        <taxon>unclassified sequences</taxon>
        <taxon>metagenomes</taxon>
        <taxon>organismal metagenomes</taxon>
    </lineage>
</organism>